<sequence>MQLDGKKQELSSIIKDKDLSVSGGGELTLKQDTDLGIGGLIFDKNQTYKVSGKDKSYKGAGIDIDNNTTVEWNVKGVAGDNLHKIGSGTLDVKTAQGNNLKTGNGTVILSAEKAFNKIYMAGGKGTVKINAKDALSESGNGEIYFTRNGGTLDLNGYDQSFQKIAATDAGTTVTNSNVKQSTLSLTNTDAYMYHGNVSGNISINHIINTTQKHNNNTNLIFDGSVDIKNDISVRNAQLTLQGHATEHAIFKEGSNNCLIPLLCQKDYSAAIRGPGKHCK</sequence>
<dbReference type="GO" id="GO:0008233">
    <property type="term" value="F:peptidase activity"/>
    <property type="evidence" value="ECO:0007669"/>
    <property type="project" value="UniProtKB-KW"/>
</dbReference>
<dbReference type="EMBL" id="UFXW01000004">
    <property type="protein sequence ID" value="STC79686.1"/>
    <property type="molecule type" value="Genomic_DNA"/>
</dbReference>
<name>A0A376D1N3_ECOLX</name>
<dbReference type="InterPro" id="IPR011050">
    <property type="entry name" value="Pectin_lyase_fold/virulence"/>
</dbReference>
<dbReference type="GO" id="GO:0006508">
    <property type="term" value="P:proteolysis"/>
    <property type="evidence" value="ECO:0007669"/>
    <property type="project" value="UniProtKB-KW"/>
</dbReference>
<keyword evidence="1" id="KW-0378">Hydrolase</keyword>
<gene>
    <name evidence="1" type="primary">espC_1</name>
    <name evidence="1" type="ORF">NCTC10767_01987</name>
</gene>
<protein>
    <submittedName>
        <fullName evidence="1">Serine protease pet (Plasmid-encoded toxin pet)</fullName>
        <ecNumber evidence="1">3.4.21.-</ecNumber>
        <ecNumber evidence="1">3.4.21.72</ecNumber>
    </submittedName>
</protein>
<evidence type="ECO:0000313" key="2">
    <source>
        <dbReference type="Proteomes" id="UP000254647"/>
    </source>
</evidence>
<organism evidence="1 2">
    <name type="scientific">Escherichia coli</name>
    <dbReference type="NCBI Taxonomy" id="562"/>
    <lineage>
        <taxon>Bacteria</taxon>
        <taxon>Pseudomonadati</taxon>
        <taxon>Pseudomonadota</taxon>
        <taxon>Gammaproteobacteria</taxon>
        <taxon>Enterobacterales</taxon>
        <taxon>Enterobacteriaceae</taxon>
        <taxon>Escherichia</taxon>
    </lineage>
</organism>
<dbReference type="Gene3D" id="2.160.20.20">
    <property type="match status" value="1"/>
</dbReference>
<dbReference type="SUPFAM" id="SSF51126">
    <property type="entry name" value="Pectin lyase-like"/>
    <property type="match status" value="1"/>
</dbReference>
<dbReference type="EC" id="3.4.21.-" evidence="1"/>
<evidence type="ECO:0000313" key="1">
    <source>
        <dbReference type="EMBL" id="STC79686.1"/>
    </source>
</evidence>
<accession>A0A376D1N3</accession>
<dbReference type="EC" id="3.4.21.72" evidence="1"/>
<dbReference type="Proteomes" id="UP000254647">
    <property type="component" value="Unassembled WGS sequence"/>
</dbReference>
<reference evidence="1 2" key="1">
    <citation type="submission" date="2018-06" db="EMBL/GenBank/DDBJ databases">
        <authorList>
            <consortium name="Pathogen Informatics"/>
            <person name="Doyle S."/>
        </authorList>
    </citation>
    <scope>NUCLEOTIDE SEQUENCE [LARGE SCALE GENOMIC DNA]</scope>
    <source>
        <strain evidence="1 2">NCTC10767</strain>
    </source>
</reference>
<dbReference type="InterPro" id="IPR012332">
    <property type="entry name" value="Autotransporter_pectin_lyase_C"/>
</dbReference>
<keyword evidence="1" id="KW-0645">Protease</keyword>
<proteinExistence type="predicted"/>
<dbReference type="AlphaFoldDB" id="A0A376D1N3"/>